<dbReference type="InterPro" id="IPR010994">
    <property type="entry name" value="RuvA_2-like"/>
</dbReference>
<keyword evidence="2" id="KW-1185">Reference proteome</keyword>
<gene>
    <name evidence="1" type="ORF">HER12_01305</name>
</gene>
<dbReference type="EMBL" id="JAAVVK010000001">
    <property type="protein sequence ID" value="NKE38395.1"/>
    <property type="molecule type" value="Genomic_DNA"/>
</dbReference>
<reference evidence="1 2" key="1">
    <citation type="submission" date="2020-04" db="EMBL/GenBank/DDBJ databases">
        <title>Complete genome sequence of Spiroplasma platyhelix ATCC 51748, an insect isolate.</title>
        <authorList>
            <person name="Green E.A."/>
            <person name="Klassen J.L."/>
        </authorList>
    </citation>
    <scope>NUCLEOTIDE SEQUENCE [LARGE SCALE GENOMIC DNA]</scope>
    <source>
        <strain evidence="1 2">PALS-1</strain>
    </source>
</reference>
<dbReference type="Pfam" id="PF14520">
    <property type="entry name" value="HHH_5"/>
    <property type="match status" value="1"/>
</dbReference>
<dbReference type="Proteomes" id="UP000584587">
    <property type="component" value="Unassembled WGS sequence"/>
</dbReference>
<dbReference type="SUPFAM" id="SSF47781">
    <property type="entry name" value="RuvA domain 2-like"/>
    <property type="match status" value="1"/>
</dbReference>
<organism evidence="1 2">
    <name type="scientific">Spiroplasma platyhelix PALS-1</name>
    <dbReference type="NCBI Taxonomy" id="1276218"/>
    <lineage>
        <taxon>Bacteria</taxon>
        <taxon>Bacillati</taxon>
        <taxon>Mycoplasmatota</taxon>
        <taxon>Mollicutes</taxon>
        <taxon>Entomoplasmatales</taxon>
        <taxon>Spiroplasmataceae</taxon>
        <taxon>Spiroplasma</taxon>
    </lineage>
</organism>
<comment type="caution">
    <text evidence="1">The sequence shown here is derived from an EMBL/GenBank/DDBJ whole genome shotgun (WGS) entry which is preliminary data.</text>
</comment>
<proteinExistence type="predicted"/>
<evidence type="ECO:0000313" key="2">
    <source>
        <dbReference type="Proteomes" id="UP000584587"/>
    </source>
</evidence>
<accession>A0A846TSB3</accession>
<evidence type="ECO:0000313" key="1">
    <source>
        <dbReference type="EMBL" id="NKE38395.1"/>
    </source>
</evidence>
<dbReference type="AlphaFoldDB" id="A0A846TSB3"/>
<name>A0A846TSB3_9MOLU</name>
<evidence type="ECO:0008006" key="3">
    <source>
        <dbReference type="Google" id="ProtNLM"/>
    </source>
</evidence>
<protein>
    <recommendedName>
        <fullName evidence="3">Holliday junction DNA helicase RuvA</fullName>
    </recommendedName>
</protein>
<dbReference type="Gene3D" id="1.10.150.20">
    <property type="entry name" value="5' to 3' exonuclease, C-terminal subdomain"/>
    <property type="match status" value="1"/>
</dbReference>
<dbReference type="RefSeq" id="WP_168104867.1">
    <property type="nucleotide sequence ID" value="NZ_CP051215.1"/>
</dbReference>
<sequence length="129" mass="15223">MDEYLIGVVRQYQSERIIFESNNRGFIFQGVHLELLPLNQEIKLYIYFYQRLPISEYFAFLNQETKQYFLELISISYVGPKLSLRILNFFSMAEFKILLQNCDVSMLAKVKGITNKLASAIFKHFKNSC</sequence>